<keyword evidence="3" id="KW-1185">Reference proteome</keyword>
<comment type="caution">
    <text evidence="2">The sequence shown here is derived from an EMBL/GenBank/DDBJ whole genome shotgun (WGS) entry which is preliminary data.</text>
</comment>
<gene>
    <name evidence="2" type="ORF">U0070_011636</name>
</gene>
<organism evidence="2 3">
    <name type="scientific">Myodes glareolus</name>
    <name type="common">Bank vole</name>
    <name type="synonym">Clethrionomys glareolus</name>
    <dbReference type="NCBI Taxonomy" id="447135"/>
    <lineage>
        <taxon>Eukaryota</taxon>
        <taxon>Metazoa</taxon>
        <taxon>Chordata</taxon>
        <taxon>Craniata</taxon>
        <taxon>Vertebrata</taxon>
        <taxon>Euteleostomi</taxon>
        <taxon>Mammalia</taxon>
        <taxon>Eutheria</taxon>
        <taxon>Euarchontoglires</taxon>
        <taxon>Glires</taxon>
        <taxon>Rodentia</taxon>
        <taxon>Myomorpha</taxon>
        <taxon>Muroidea</taxon>
        <taxon>Cricetidae</taxon>
        <taxon>Arvicolinae</taxon>
        <taxon>Myodes</taxon>
    </lineage>
</organism>
<protein>
    <submittedName>
        <fullName evidence="2">Uncharacterized protein</fullName>
    </submittedName>
</protein>
<feature type="compositionally biased region" description="Low complexity" evidence="1">
    <location>
        <begin position="54"/>
        <end position="64"/>
    </location>
</feature>
<dbReference type="EMBL" id="JBBHLL010000450">
    <property type="protein sequence ID" value="KAK7802700.1"/>
    <property type="molecule type" value="Genomic_DNA"/>
</dbReference>
<accession>A0AAW0HMF8</accession>
<proteinExistence type="predicted"/>
<feature type="region of interest" description="Disordered" evidence="1">
    <location>
        <begin position="1"/>
        <end position="72"/>
    </location>
</feature>
<reference evidence="2 3" key="1">
    <citation type="journal article" date="2023" name="bioRxiv">
        <title>Conserved and derived expression patterns and positive selection on dental genes reveal complex evolutionary context of ever-growing rodent molars.</title>
        <authorList>
            <person name="Calamari Z.T."/>
            <person name="Song A."/>
            <person name="Cohen E."/>
            <person name="Akter M."/>
            <person name="Roy R.D."/>
            <person name="Hallikas O."/>
            <person name="Christensen M.M."/>
            <person name="Li P."/>
            <person name="Marangoni P."/>
            <person name="Jernvall J."/>
            <person name="Klein O.D."/>
        </authorList>
    </citation>
    <scope>NUCLEOTIDE SEQUENCE [LARGE SCALE GENOMIC DNA]</scope>
    <source>
        <strain evidence="2">V071</strain>
    </source>
</reference>
<evidence type="ECO:0000313" key="3">
    <source>
        <dbReference type="Proteomes" id="UP001488838"/>
    </source>
</evidence>
<evidence type="ECO:0000256" key="1">
    <source>
        <dbReference type="SAM" id="MobiDB-lite"/>
    </source>
</evidence>
<sequence>MAMAEGERTECAEPPRDEPPADGSLKRAEELKTQANDYFKGASGPDGAEGGWTAAQAVGVPGPAGNHGNAER</sequence>
<dbReference type="Proteomes" id="UP001488838">
    <property type="component" value="Unassembled WGS sequence"/>
</dbReference>
<dbReference type="AlphaFoldDB" id="A0AAW0HMF8"/>
<feature type="compositionally biased region" description="Basic and acidic residues" evidence="1">
    <location>
        <begin position="1"/>
        <end position="32"/>
    </location>
</feature>
<evidence type="ECO:0000313" key="2">
    <source>
        <dbReference type="EMBL" id="KAK7802700.1"/>
    </source>
</evidence>
<name>A0AAW0HMF8_MYOGA</name>